<protein>
    <recommendedName>
        <fullName evidence="1">4Fe-4S ferredoxin-type domain-containing protein</fullName>
    </recommendedName>
</protein>
<accession>X0W7M7</accession>
<dbReference type="GO" id="GO:0051536">
    <property type="term" value="F:iron-sulfur cluster binding"/>
    <property type="evidence" value="ECO:0007669"/>
    <property type="project" value="InterPro"/>
</dbReference>
<comment type="caution">
    <text evidence="2">The sequence shown here is derived from an EMBL/GenBank/DDBJ whole genome shotgun (WGS) entry which is preliminary data.</text>
</comment>
<dbReference type="PROSITE" id="PS00198">
    <property type="entry name" value="4FE4S_FER_1"/>
    <property type="match status" value="1"/>
</dbReference>
<feature type="non-terminal residue" evidence="2">
    <location>
        <position position="1"/>
    </location>
</feature>
<dbReference type="Gene3D" id="1.10.1060.10">
    <property type="entry name" value="Alpha-helical ferredoxin"/>
    <property type="match status" value="1"/>
</dbReference>
<name>X0W7M7_9ZZZZ</name>
<dbReference type="InterPro" id="IPR017900">
    <property type="entry name" value="4Fe4S_Fe_S_CS"/>
</dbReference>
<dbReference type="AlphaFoldDB" id="X0W7M7"/>
<dbReference type="PROSITE" id="PS51379">
    <property type="entry name" value="4FE4S_FER_2"/>
    <property type="match status" value="1"/>
</dbReference>
<reference evidence="2" key="1">
    <citation type="journal article" date="2014" name="Front. Microbiol.">
        <title>High frequency of phylogenetically diverse reductive dehalogenase-homologous genes in deep subseafloor sedimentary metagenomes.</title>
        <authorList>
            <person name="Kawai M."/>
            <person name="Futagami T."/>
            <person name="Toyoda A."/>
            <person name="Takaki Y."/>
            <person name="Nishi S."/>
            <person name="Hori S."/>
            <person name="Arai W."/>
            <person name="Tsubouchi T."/>
            <person name="Morono Y."/>
            <person name="Uchiyama I."/>
            <person name="Ito T."/>
            <person name="Fujiyama A."/>
            <person name="Inagaki F."/>
            <person name="Takami H."/>
        </authorList>
    </citation>
    <scope>NUCLEOTIDE SEQUENCE</scope>
    <source>
        <strain evidence="2">Expedition CK06-06</strain>
    </source>
</reference>
<proteinExistence type="predicted"/>
<gene>
    <name evidence="2" type="ORF">S01H1_47317</name>
</gene>
<dbReference type="SUPFAM" id="SSF46548">
    <property type="entry name" value="alpha-helical ferredoxin"/>
    <property type="match status" value="1"/>
</dbReference>
<feature type="domain" description="4Fe-4S ferredoxin-type" evidence="1">
    <location>
        <begin position="1"/>
        <end position="28"/>
    </location>
</feature>
<evidence type="ECO:0000313" key="2">
    <source>
        <dbReference type="EMBL" id="GAG20608.1"/>
    </source>
</evidence>
<sequence length="62" mass="7228">RLEGIWDCTRCNVCLEVCPKSVAPMDQILALRRKAIEQGYDEYLGARHTLEFEKTVRESSWL</sequence>
<dbReference type="EMBL" id="BARS01030334">
    <property type="protein sequence ID" value="GAG20608.1"/>
    <property type="molecule type" value="Genomic_DNA"/>
</dbReference>
<dbReference type="InterPro" id="IPR009051">
    <property type="entry name" value="Helical_ferredxn"/>
</dbReference>
<evidence type="ECO:0000259" key="1">
    <source>
        <dbReference type="PROSITE" id="PS51379"/>
    </source>
</evidence>
<organism evidence="2">
    <name type="scientific">marine sediment metagenome</name>
    <dbReference type="NCBI Taxonomy" id="412755"/>
    <lineage>
        <taxon>unclassified sequences</taxon>
        <taxon>metagenomes</taxon>
        <taxon>ecological metagenomes</taxon>
    </lineage>
</organism>
<dbReference type="InterPro" id="IPR017896">
    <property type="entry name" value="4Fe4S_Fe-S-bd"/>
</dbReference>